<evidence type="ECO:0000256" key="5">
    <source>
        <dbReference type="SAM" id="MobiDB-lite"/>
    </source>
</evidence>
<dbReference type="InterPro" id="IPR036855">
    <property type="entry name" value="Znf_CCCH_sf"/>
</dbReference>
<evidence type="ECO:0000256" key="2">
    <source>
        <dbReference type="ARBA" id="ARBA00022771"/>
    </source>
</evidence>
<dbReference type="PANTHER" id="PTHR36971:SF1">
    <property type="entry name" value="METHYLTRANSFERASE DOMAIN-CONTAINING PROTEIN"/>
    <property type="match status" value="1"/>
</dbReference>
<dbReference type="OrthoDB" id="7459479at2759"/>
<feature type="compositionally biased region" description="Acidic residues" evidence="5">
    <location>
        <begin position="384"/>
        <end position="395"/>
    </location>
</feature>
<feature type="region of interest" description="Disordered" evidence="5">
    <location>
        <begin position="1"/>
        <end position="62"/>
    </location>
</feature>
<dbReference type="EMBL" id="KK100609">
    <property type="protein sequence ID" value="KIZ04770.1"/>
    <property type="molecule type" value="Genomic_DNA"/>
</dbReference>
<evidence type="ECO:0000256" key="4">
    <source>
        <dbReference type="PROSITE-ProRule" id="PRU00723"/>
    </source>
</evidence>
<dbReference type="PROSITE" id="PS50103">
    <property type="entry name" value="ZF_C3H1"/>
    <property type="match status" value="1"/>
</dbReference>
<evidence type="ECO:0000313" key="8">
    <source>
        <dbReference type="Proteomes" id="UP000054498"/>
    </source>
</evidence>
<dbReference type="GeneID" id="25736065"/>
<dbReference type="Proteomes" id="UP000054498">
    <property type="component" value="Unassembled WGS sequence"/>
</dbReference>
<feature type="region of interest" description="Disordered" evidence="5">
    <location>
        <begin position="231"/>
        <end position="321"/>
    </location>
</feature>
<feature type="compositionally biased region" description="Low complexity" evidence="5">
    <location>
        <begin position="257"/>
        <end position="278"/>
    </location>
</feature>
<dbReference type="Pfam" id="PF00642">
    <property type="entry name" value="zf-CCCH"/>
    <property type="match status" value="1"/>
</dbReference>
<evidence type="ECO:0000313" key="7">
    <source>
        <dbReference type="EMBL" id="KIZ04770.1"/>
    </source>
</evidence>
<dbReference type="AlphaFoldDB" id="A0A0D2MQ32"/>
<dbReference type="Gene3D" id="4.10.1000.10">
    <property type="entry name" value="Zinc finger, CCCH-type"/>
    <property type="match status" value="1"/>
</dbReference>
<reference evidence="7 8" key="1">
    <citation type="journal article" date="2013" name="BMC Genomics">
        <title>Reconstruction of the lipid metabolism for the microalga Monoraphidium neglectum from its genome sequence reveals characteristics suitable for biofuel production.</title>
        <authorList>
            <person name="Bogen C."/>
            <person name="Al-Dilaimi A."/>
            <person name="Albersmeier A."/>
            <person name="Wichmann J."/>
            <person name="Grundmann M."/>
            <person name="Rupp O."/>
            <person name="Lauersen K.J."/>
            <person name="Blifernez-Klassen O."/>
            <person name="Kalinowski J."/>
            <person name="Goesmann A."/>
            <person name="Mussgnug J.H."/>
            <person name="Kruse O."/>
        </authorList>
    </citation>
    <scope>NUCLEOTIDE SEQUENCE [LARGE SCALE GENOMIC DNA]</scope>
    <source>
        <strain evidence="7 8">SAG 48.87</strain>
    </source>
</reference>
<dbReference type="SUPFAM" id="SSF90229">
    <property type="entry name" value="CCCH zinc finger"/>
    <property type="match status" value="1"/>
</dbReference>
<evidence type="ECO:0000256" key="3">
    <source>
        <dbReference type="ARBA" id="ARBA00022833"/>
    </source>
</evidence>
<dbReference type="GO" id="GO:0008270">
    <property type="term" value="F:zinc ion binding"/>
    <property type="evidence" value="ECO:0007669"/>
    <property type="project" value="UniProtKB-KW"/>
</dbReference>
<evidence type="ECO:0000256" key="1">
    <source>
        <dbReference type="ARBA" id="ARBA00022723"/>
    </source>
</evidence>
<dbReference type="KEGG" id="mng:MNEG_3187"/>
<gene>
    <name evidence="7" type="ORF">MNEG_3187</name>
</gene>
<keyword evidence="1 4" id="KW-0479">Metal-binding</keyword>
<feature type="domain" description="C3H1-type" evidence="6">
    <location>
        <begin position="57"/>
        <end position="85"/>
    </location>
</feature>
<feature type="region of interest" description="Disordered" evidence="5">
    <location>
        <begin position="353"/>
        <end position="395"/>
    </location>
</feature>
<feature type="compositionally biased region" description="Acidic residues" evidence="5">
    <location>
        <begin position="310"/>
        <end position="321"/>
    </location>
</feature>
<protein>
    <recommendedName>
        <fullName evidence="6">C3H1-type domain-containing protein</fullName>
    </recommendedName>
</protein>
<evidence type="ECO:0000259" key="6">
    <source>
        <dbReference type="PROSITE" id="PS50103"/>
    </source>
</evidence>
<name>A0A0D2MQ32_9CHLO</name>
<keyword evidence="8" id="KW-1185">Reference proteome</keyword>
<dbReference type="InterPro" id="IPR000571">
    <property type="entry name" value="Znf_CCCH"/>
</dbReference>
<sequence length="587" mass="62235">MTKAVALHAAAPEPLPSRFSQGDQQENAQQPEQQQEEQQQQEEPQQSHQQPQQTQHGPQAPLCRHWGRTGSCLQGAACRFAHPADVVPMDAPRRRHWGGRRATVRNRSRATAFRRHLIDAFGRDLLRSGSGVLDVAGGKGEISFQLFNLNSIPSTVVDPRPLRLKQFERRAKLGIYHNTGPYASYTDVPLEDLSVRGGAPPGHARIFLDMPLVEALGRLSAARRVRLEGREGVEGAAGDEAATCEVVGDGGSRPGLGEQQQQQQQEQQGQQEQQQQQQLCDGALGTQESAAGRGGRAACTSRGPSCGGGDDSDEEEATDCEPDWSDEAACLARVRQLLSASLQRAAAVEWTTHGLQEHEGEAVAGTARRRGKTAADGRHSAGASDEEDDEENEEAEALQWLLQGREGLGAAGEPLRSCKLDETTASARGNGGGSAIPEPSSAIAAENSAATEDAPGDPCAQQALDALIDRLLSCSCVAALHPDAATEPAVRLALALCKPWAVVPCCVYAAQFPGRRLASGAAVRTHQELVAYLLELAEGTGMAARAAPLPFEGKNVVVWSAPAPTDELVEGAAGGLANLKVSPCNVK</sequence>
<keyword evidence="2 4" id="KW-0863">Zinc-finger</keyword>
<keyword evidence="3 4" id="KW-0862">Zinc</keyword>
<dbReference type="RefSeq" id="XP_013903789.1">
    <property type="nucleotide sequence ID" value="XM_014048335.1"/>
</dbReference>
<organism evidence="7 8">
    <name type="scientific">Monoraphidium neglectum</name>
    <dbReference type="NCBI Taxonomy" id="145388"/>
    <lineage>
        <taxon>Eukaryota</taxon>
        <taxon>Viridiplantae</taxon>
        <taxon>Chlorophyta</taxon>
        <taxon>core chlorophytes</taxon>
        <taxon>Chlorophyceae</taxon>
        <taxon>CS clade</taxon>
        <taxon>Sphaeropleales</taxon>
        <taxon>Selenastraceae</taxon>
        <taxon>Monoraphidium</taxon>
    </lineage>
</organism>
<feature type="compositionally biased region" description="Low complexity" evidence="5">
    <location>
        <begin position="21"/>
        <end position="61"/>
    </location>
</feature>
<feature type="zinc finger region" description="C3H1-type" evidence="4">
    <location>
        <begin position="57"/>
        <end position="85"/>
    </location>
</feature>
<dbReference type="PANTHER" id="PTHR36971">
    <property type="entry name" value="UNNAMED PRODUCT"/>
    <property type="match status" value="1"/>
</dbReference>
<accession>A0A0D2MQ32</accession>
<dbReference type="SMART" id="SM00356">
    <property type="entry name" value="ZnF_C3H1"/>
    <property type="match status" value="1"/>
</dbReference>
<proteinExistence type="predicted"/>